<keyword evidence="1" id="KW-0812">Transmembrane</keyword>
<comment type="caution">
    <text evidence="2">The sequence shown here is derived from an EMBL/GenBank/DDBJ whole genome shotgun (WGS) entry which is preliminary data.</text>
</comment>
<sequence length="95" mass="10575">MSDDTPAPPCAWIAMPSTFNVMFHINGTFLFPSRMSRKKVPFQIYSDEEPFETSAASACMARSAAPISLMQSPRAESFTIILRNLLSELVHIPQP</sequence>
<protein>
    <submittedName>
        <fullName evidence="2">Uncharacterized protein</fullName>
    </submittedName>
</protein>
<dbReference type="Proteomes" id="UP001472677">
    <property type="component" value="Unassembled WGS sequence"/>
</dbReference>
<keyword evidence="3" id="KW-1185">Reference proteome</keyword>
<proteinExistence type="predicted"/>
<name>A0ABR2F4V6_9ROSI</name>
<evidence type="ECO:0000256" key="1">
    <source>
        <dbReference type="SAM" id="Phobius"/>
    </source>
</evidence>
<reference evidence="2 3" key="1">
    <citation type="journal article" date="2024" name="G3 (Bethesda)">
        <title>Genome assembly of Hibiscus sabdariffa L. provides insights into metabolisms of medicinal natural products.</title>
        <authorList>
            <person name="Kim T."/>
        </authorList>
    </citation>
    <scope>NUCLEOTIDE SEQUENCE [LARGE SCALE GENOMIC DNA]</scope>
    <source>
        <strain evidence="2">TK-2024</strain>
        <tissue evidence="2">Old leaves</tissue>
    </source>
</reference>
<evidence type="ECO:0000313" key="2">
    <source>
        <dbReference type="EMBL" id="KAK8572022.1"/>
    </source>
</evidence>
<dbReference type="EMBL" id="JBBPBM010000008">
    <property type="protein sequence ID" value="KAK8572022.1"/>
    <property type="molecule type" value="Genomic_DNA"/>
</dbReference>
<evidence type="ECO:0000313" key="3">
    <source>
        <dbReference type="Proteomes" id="UP001472677"/>
    </source>
</evidence>
<keyword evidence="1" id="KW-1133">Transmembrane helix</keyword>
<gene>
    <name evidence="2" type="ORF">V6N12_028086</name>
</gene>
<feature type="transmembrane region" description="Helical" evidence="1">
    <location>
        <begin position="12"/>
        <end position="31"/>
    </location>
</feature>
<organism evidence="2 3">
    <name type="scientific">Hibiscus sabdariffa</name>
    <name type="common">roselle</name>
    <dbReference type="NCBI Taxonomy" id="183260"/>
    <lineage>
        <taxon>Eukaryota</taxon>
        <taxon>Viridiplantae</taxon>
        <taxon>Streptophyta</taxon>
        <taxon>Embryophyta</taxon>
        <taxon>Tracheophyta</taxon>
        <taxon>Spermatophyta</taxon>
        <taxon>Magnoliopsida</taxon>
        <taxon>eudicotyledons</taxon>
        <taxon>Gunneridae</taxon>
        <taxon>Pentapetalae</taxon>
        <taxon>rosids</taxon>
        <taxon>malvids</taxon>
        <taxon>Malvales</taxon>
        <taxon>Malvaceae</taxon>
        <taxon>Malvoideae</taxon>
        <taxon>Hibiscus</taxon>
    </lineage>
</organism>
<accession>A0ABR2F4V6</accession>
<keyword evidence="1" id="KW-0472">Membrane</keyword>